<dbReference type="Gene3D" id="3.40.50.720">
    <property type="entry name" value="NAD(P)-binding Rossmann-like Domain"/>
    <property type="match status" value="1"/>
</dbReference>
<organism evidence="2 3">
    <name type="scientific">Jiangella alkaliphila</name>
    <dbReference type="NCBI Taxonomy" id="419479"/>
    <lineage>
        <taxon>Bacteria</taxon>
        <taxon>Bacillati</taxon>
        <taxon>Actinomycetota</taxon>
        <taxon>Actinomycetes</taxon>
        <taxon>Jiangellales</taxon>
        <taxon>Jiangellaceae</taxon>
        <taxon>Jiangella</taxon>
    </lineage>
</organism>
<name>A0A1H2G0X3_9ACTN</name>
<gene>
    <name evidence="2" type="ORF">SAMN04488563_0230</name>
</gene>
<dbReference type="Pfam" id="PF01370">
    <property type="entry name" value="Epimerase"/>
    <property type="match status" value="1"/>
</dbReference>
<evidence type="ECO:0000313" key="2">
    <source>
        <dbReference type="EMBL" id="SDU13253.1"/>
    </source>
</evidence>
<sequence length="328" mass="35149">MTHDVPMRIVVIGGTGHVGTYLIPRLVAAGHQVVNLSRGTRRPYSEHPAWAEVEQLVADREAEDRAGTFAGRVAGLGPDVVVDMVCFTEESARQLVDGLRGRVAHLVHCGSIWMHGPSRSIPLHEDSETVPFGEYGVQKAAIARLLRDETAGGGLVTTSLHPGHISGPGWHPINPLGNLDPSVWTALASGAPLAVPGIGAELLHHVHADDVAQGFQLAIENRDAAAGEAFHVTAPSALTVRGFAGYAAGWFGREAALEFVGWDEFRARTAPEYAEQSWDHLSRSQFASIDKAVRLLGYAPRYTPEAAVREAVEWLAGHDQLDVELSAG</sequence>
<proteinExistence type="predicted"/>
<dbReference type="SUPFAM" id="SSF51735">
    <property type="entry name" value="NAD(P)-binding Rossmann-fold domains"/>
    <property type="match status" value="1"/>
</dbReference>
<dbReference type="InterPro" id="IPR036291">
    <property type="entry name" value="NAD(P)-bd_dom_sf"/>
</dbReference>
<dbReference type="InterPro" id="IPR050177">
    <property type="entry name" value="Lipid_A_modif_metabolic_enz"/>
</dbReference>
<dbReference type="STRING" id="419479.SAMN04488563_0230"/>
<reference evidence="3" key="1">
    <citation type="submission" date="2016-10" db="EMBL/GenBank/DDBJ databases">
        <authorList>
            <person name="Varghese N."/>
            <person name="Submissions S."/>
        </authorList>
    </citation>
    <scope>NUCLEOTIDE SEQUENCE [LARGE SCALE GENOMIC DNA]</scope>
    <source>
        <strain evidence="3">DSM 45079</strain>
    </source>
</reference>
<accession>A0A1H2G0X3</accession>
<keyword evidence="3" id="KW-1185">Reference proteome</keyword>
<dbReference type="EMBL" id="LT629791">
    <property type="protein sequence ID" value="SDU13253.1"/>
    <property type="molecule type" value="Genomic_DNA"/>
</dbReference>
<dbReference type="InterPro" id="IPR001509">
    <property type="entry name" value="Epimerase_deHydtase"/>
</dbReference>
<protein>
    <submittedName>
        <fullName evidence="2">Nucleoside-diphosphate-sugar epimerase</fullName>
    </submittedName>
</protein>
<evidence type="ECO:0000313" key="3">
    <source>
        <dbReference type="Proteomes" id="UP000182977"/>
    </source>
</evidence>
<evidence type="ECO:0000259" key="1">
    <source>
        <dbReference type="Pfam" id="PF01370"/>
    </source>
</evidence>
<dbReference type="PANTHER" id="PTHR43245">
    <property type="entry name" value="BIFUNCTIONAL POLYMYXIN RESISTANCE PROTEIN ARNA"/>
    <property type="match status" value="1"/>
</dbReference>
<feature type="domain" description="NAD-dependent epimerase/dehydratase" evidence="1">
    <location>
        <begin position="9"/>
        <end position="231"/>
    </location>
</feature>
<dbReference type="Proteomes" id="UP000182977">
    <property type="component" value="Chromosome I"/>
</dbReference>
<dbReference type="AlphaFoldDB" id="A0A1H2G0X3"/>